<dbReference type="InterPro" id="IPR036412">
    <property type="entry name" value="HAD-like_sf"/>
</dbReference>
<name>A0A8J7FJ73_9NEIS</name>
<dbReference type="GO" id="GO:0046872">
    <property type="term" value="F:metal ion binding"/>
    <property type="evidence" value="ECO:0007669"/>
    <property type="project" value="UniProtKB-KW"/>
</dbReference>
<dbReference type="EMBL" id="JADFUA010000002">
    <property type="protein sequence ID" value="MBE9608472.1"/>
    <property type="molecule type" value="Genomic_DNA"/>
</dbReference>
<sequence length="268" mass="29154">MLHAIATDLDGTLLGADHSLSEPTKQTLRELSSQGVKFIIATGRHFLDVRGIREVIGVDAYLITSNGARVHDGADVEIFAENVEPDIVRALLQPEFTAGTLANLYIDEGWLVERECPELIGVYYQDSGFSYQVADLQNHSGEGVAKVLYIAEHETLLRTEALILERFGDEVYVTFSAADCLEVMAPTVSKGHALTEVLARLRVDREHCVAFGDGQNDITLLEVAGQGYIMANASPKLKAAHPEMPVIGSNAEHGVAVQLRKLFGLPAM</sequence>
<organism evidence="6 7">
    <name type="scientific">Chitinilyticum piscinae</name>
    <dbReference type="NCBI Taxonomy" id="2866724"/>
    <lineage>
        <taxon>Bacteria</taxon>
        <taxon>Pseudomonadati</taxon>
        <taxon>Pseudomonadota</taxon>
        <taxon>Betaproteobacteria</taxon>
        <taxon>Neisseriales</taxon>
        <taxon>Chitinibacteraceae</taxon>
        <taxon>Chitinilyticum</taxon>
    </lineage>
</organism>
<dbReference type="RefSeq" id="WP_194114994.1">
    <property type="nucleotide sequence ID" value="NZ_JADFUA010000002.1"/>
</dbReference>
<evidence type="ECO:0000313" key="6">
    <source>
        <dbReference type="EMBL" id="MBE9608472.1"/>
    </source>
</evidence>
<accession>A0A8J7FJ73</accession>
<evidence type="ECO:0000256" key="5">
    <source>
        <dbReference type="ARBA" id="ARBA00034778"/>
    </source>
</evidence>
<evidence type="ECO:0000313" key="7">
    <source>
        <dbReference type="Proteomes" id="UP000604481"/>
    </source>
</evidence>
<proteinExistence type="inferred from homology"/>
<dbReference type="PANTHER" id="PTHR47267">
    <property type="match status" value="1"/>
</dbReference>
<dbReference type="AlphaFoldDB" id="A0A8J7FJ73"/>
<keyword evidence="4" id="KW-0460">Magnesium</keyword>
<evidence type="ECO:0000256" key="4">
    <source>
        <dbReference type="ARBA" id="ARBA00022842"/>
    </source>
</evidence>
<comment type="cofactor">
    <cofactor evidence="1">
        <name>Mg(2+)</name>
        <dbReference type="ChEBI" id="CHEBI:18420"/>
    </cofactor>
</comment>
<dbReference type="Proteomes" id="UP000604481">
    <property type="component" value="Unassembled WGS sequence"/>
</dbReference>
<dbReference type="NCBIfam" id="TIGR00099">
    <property type="entry name" value="Cof-subfamily"/>
    <property type="match status" value="1"/>
</dbReference>
<gene>
    <name evidence="6" type="ORF">INR99_03840</name>
</gene>
<dbReference type="NCBIfam" id="TIGR01484">
    <property type="entry name" value="HAD-SF-IIB"/>
    <property type="match status" value="1"/>
</dbReference>
<reference evidence="6 7" key="1">
    <citation type="submission" date="2020-10" db="EMBL/GenBank/DDBJ databases">
        <title>The genome sequence of Chitinilyticum litopenaei 4Y14.</title>
        <authorList>
            <person name="Liu Y."/>
        </authorList>
    </citation>
    <scope>NUCLEOTIDE SEQUENCE [LARGE SCALE GENOMIC DNA]</scope>
    <source>
        <strain evidence="6 7">4Y14</strain>
    </source>
</reference>
<dbReference type="Gene3D" id="3.30.1240.10">
    <property type="match status" value="1"/>
</dbReference>
<evidence type="ECO:0000256" key="3">
    <source>
        <dbReference type="ARBA" id="ARBA00022801"/>
    </source>
</evidence>
<dbReference type="SFLD" id="SFLDS00003">
    <property type="entry name" value="Haloacid_Dehalogenase"/>
    <property type="match status" value="1"/>
</dbReference>
<dbReference type="Gene3D" id="3.40.50.1000">
    <property type="entry name" value="HAD superfamily/HAD-like"/>
    <property type="match status" value="1"/>
</dbReference>
<dbReference type="SUPFAM" id="SSF56784">
    <property type="entry name" value="HAD-like"/>
    <property type="match status" value="1"/>
</dbReference>
<keyword evidence="3 6" id="KW-0378">Hydrolase</keyword>
<evidence type="ECO:0000256" key="1">
    <source>
        <dbReference type="ARBA" id="ARBA00001946"/>
    </source>
</evidence>
<dbReference type="SFLD" id="SFLDG01140">
    <property type="entry name" value="C2.B:_Phosphomannomutase_and_P"/>
    <property type="match status" value="1"/>
</dbReference>
<keyword evidence="2" id="KW-0479">Metal-binding</keyword>
<dbReference type="GO" id="GO:0016791">
    <property type="term" value="F:phosphatase activity"/>
    <property type="evidence" value="ECO:0007669"/>
    <property type="project" value="UniProtKB-ARBA"/>
</dbReference>
<evidence type="ECO:0000256" key="2">
    <source>
        <dbReference type="ARBA" id="ARBA00022723"/>
    </source>
</evidence>
<comment type="similarity">
    <text evidence="5">Belongs to the HAD-like hydrolase superfamily. Cof family.</text>
</comment>
<protein>
    <submittedName>
        <fullName evidence="6">Cof-type HAD-IIB family hydrolase</fullName>
    </submittedName>
</protein>
<dbReference type="InterPro" id="IPR000150">
    <property type="entry name" value="Cof"/>
</dbReference>
<dbReference type="Pfam" id="PF08282">
    <property type="entry name" value="Hydrolase_3"/>
    <property type="match status" value="1"/>
</dbReference>
<keyword evidence="7" id="KW-1185">Reference proteome</keyword>
<comment type="caution">
    <text evidence="6">The sequence shown here is derived from an EMBL/GenBank/DDBJ whole genome shotgun (WGS) entry which is preliminary data.</text>
</comment>
<dbReference type="InterPro" id="IPR023214">
    <property type="entry name" value="HAD_sf"/>
</dbReference>
<dbReference type="InterPro" id="IPR006379">
    <property type="entry name" value="HAD-SF_hydro_IIB"/>
</dbReference>
<dbReference type="PANTHER" id="PTHR47267:SF4">
    <property type="entry name" value="PYRIDOXAL PHOSPHATE PHOSPHATASE YIGL"/>
    <property type="match status" value="1"/>
</dbReference>
<dbReference type="PROSITE" id="PS01229">
    <property type="entry name" value="COF_2"/>
    <property type="match status" value="1"/>
</dbReference>
<dbReference type="CDD" id="cd07516">
    <property type="entry name" value="HAD_Pase"/>
    <property type="match status" value="1"/>
</dbReference>